<dbReference type="PANTHER" id="PTHR11538">
    <property type="entry name" value="PHENYLALANYL-TRNA SYNTHETASE"/>
    <property type="match status" value="1"/>
</dbReference>
<accession>A0A6N6N590</accession>
<comment type="cofactor">
    <cofactor evidence="13">
        <name>Mg(2+)</name>
        <dbReference type="ChEBI" id="CHEBI:18420"/>
    </cofactor>
    <text evidence="13">Binds 2 magnesium ions per tetramer.</text>
</comment>
<keyword evidence="10 13" id="KW-0648">Protein biosynthesis</keyword>
<comment type="subunit">
    <text evidence="3 13">Tetramer of two alpha and two beta subunits.</text>
</comment>
<comment type="subcellular location">
    <subcellularLocation>
        <location evidence="1 13">Cytoplasm</location>
    </subcellularLocation>
</comment>
<protein>
    <recommendedName>
        <fullName evidence="13">Phenylalanine--tRNA ligase alpha subunit</fullName>
        <ecNumber evidence="13">6.1.1.20</ecNumber>
    </recommendedName>
    <alternativeName>
        <fullName evidence="13">Phenylalanyl-tRNA synthetase alpha subunit</fullName>
        <shortName evidence="13">PheRS</shortName>
    </alternativeName>
</protein>
<gene>
    <name evidence="13 15" type="primary">pheS</name>
    <name evidence="15" type="ORF">F8A88_03590</name>
</gene>
<dbReference type="GO" id="GO:0000287">
    <property type="term" value="F:magnesium ion binding"/>
    <property type="evidence" value="ECO:0007669"/>
    <property type="project" value="UniProtKB-UniRule"/>
</dbReference>
<organism evidence="15 16">
    <name type="scientific">Pseudodesulfovibrio senegalensis</name>
    <dbReference type="NCBI Taxonomy" id="1721087"/>
    <lineage>
        <taxon>Bacteria</taxon>
        <taxon>Pseudomonadati</taxon>
        <taxon>Thermodesulfobacteriota</taxon>
        <taxon>Desulfovibrionia</taxon>
        <taxon>Desulfovibrionales</taxon>
        <taxon>Desulfovibrionaceae</taxon>
    </lineage>
</organism>
<dbReference type="EMBL" id="WAIE01000001">
    <property type="protein sequence ID" value="KAB1443352.1"/>
    <property type="molecule type" value="Genomic_DNA"/>
</dbReference>
<evidence type="ECO:0000256" key="3">
    <source>
        <dbReference type="ARBA" id="ARBA00011209"/>
    </source>
</evidence>
<dbReference type="AlphaFoldDB" id="A0A6N6N590"/>
<dbReference type="PANTHER" id="PTHR11538:SF41">
    <property type="entry name" value="PHENYLALANINE--TRNA LIGASE, MITOCHONDRIAL"/>
    <property type="match status" value="1"/>
</dbReference>
<evidence type="ECO:0000259" key="14">
    <source>
        <dbReference type="PROSITE" id="PS50862"/>
    </source>
</evidence>
<evidence type="ECO:0000256" key="11">
    <source>
        <dbReference type="ARBA" id="ARBA00023146"/>
    </source>
</evidence>
<evidence type="ECO:0000256" key="8">
    <source>
        <dbReference type="ARBA" id="ARBA00022840"/>
    </source>
</evidence>
<keyword evidence="6 13" id="KW-0479">Metal-binding</keyword>
<dbReference type="NCBIfam" id="TIGR00468">
    <property type="entry name" value="pheS"/>
    <property type="match status" value="1"/>
</dbReference>
<evidence type="ECO:0000256" key="12">
    <source>
        <dbReference type="ARBA" id="ARBA00049255"/>
    </source>
</evidence>
<dbReference type="InterPro" id="IPR022911">
    <property type="entry name" value="Phe_tRNA_ligase_alpha1_bac"/>
</dbReference>
<dbReference type="GO" id="GO:0005524">
    <property type="term" value="F:ATP binding"/>
    <property type="evidence" value="ECO:0007669"/>
    <property type="project" value="UniProtKB-UniRule"/>
</dbReference>
<dbReference type="InterPro" id="IPR045864">
    <property type="entry name" value="aa-tRNA-synth_II/BPL/LPL"/>
</dbReference>
<dbReference type="EC" id="6.1.1.20" evidence="13"/>
<name>A0A6N6N590_9BACT</name>
<dbReference type="Pfam" id="PF01409">
    <property type="entry name" value="tRNA-synt_2d"/>
    <property type="match status" value="1"/>
</dbReference>
<keyword evidence="8 13" id="KW-0067">ATP-binding</keyword>
<dbReference type="HAMAP" id="MF_00281">
    <property type="entry name" value="Phe_tRNA_synth_alpha1"/>
    <property type="match status" value="1"/>
</dbReference>
<evidence type="ECO:0000256" key="10">
    <source>
        <dbReference type="ARBA" id="ARBA00022917"/>
    </source>
</evidence>
<dbReference type="CDD" id="cd00496">
    <property type="entry name" value="PheRS_alpha_core"/>
    <property type="match status" value="1"/>
</dbReference>
<dbReference type="PROSITE" id="PS50862">
    <property type="entry name" value="AA_TRNA_LIGASE_II"/>
    <property type="match status" value="1"/>
</dbReference>
<dbReference type="OrthoDB" id="9800719at2"/>
<dbReference type="GO" id="GO:0005737">
    <property type="term" value="C:cytoplasm"/>
    <property type="evidence" value="ECO:0007669"/>
    <property type="project" value="UniProtKB-SubCell"/>
</dbReference>
<evidence type="ECO:0000256" key="9">
    <source>
        <dbReference type="ARBA" id="ARBA00022842"/>
    </source>
</evidence>
<keyword evidence="7 13" id="KW-0547">Nucleotide-binding</keyword>
<evidence type="ECO:0000313" key="15">
    <source>
        <dbReference type="EMBL" id="KAB1443352.1"/>
    </source>
</evidence>
<dbReference type="GO" id="GO:0006432">
    <property type="term" value="P:phenylalanyl-tRNA aminoacylation"/>
    <property type="evidence" value="ECO:0007669"/>
    <property type="project" value="UniProtKB-UniRule"/>
</dbReference>
<evidence type="ECO:0000256" key="4">
    <source>
        <dbReference type="ARBA" id="ARBA00022490"/>
    </source>
</evidence>
<dbReference type="InterPro" id="IPR002319">
    <property type="entry name" value="Phenylalanyl-tRNA_Synthase"/>
</dbReference>
<evidence type="ECO:0000256" key="5">
    <source>
        <dbReference type="ARBA" id="ARBA00022598"/>
    </source>
</evidence>
<dbReference type="Proteomes" id="UP000438699">
    <property type="component" value="Unassembled WGS sequence"/>
</dbReference>
<proteinExistence type="inferred from homology"/>
<dbReference type="GO" id="GO:0004826">
    <property type="term" value="F:phenylalanine-tRNA ligase activity"/>
    <property type="evidence" value="ECO:0007669"/>
    <property type="project" value="UniProtKB-UniRule"/>
</dbReference>
<evidence type="ECO:0000256" key="13">
    <source>
        <dbReference type="HAMAP-Rule" id="MF_00281"/>
    </source>
</evidence>
<evidence type="ECO:0000313" key="16">
    <source>
        <dbReference type="Proteomes" id="UP000438699"/>
    </source>
</evidence>
<feature type="domain" description="Aminoacyl-transfer RNA synthetases class-II family profile" evidence="14">
    <location>
        <begin position="118"/>
        <end position="328"/>
    </location>
</feature>
<comment type="similarity">
    <text evidence="2 13">Belongs to the class-II aminoacyl-tRNA synthetase family. Phe-tRNA synthetase alpha subunit type 1 subfamily.</text>
</comment>
<evidence type="ECO:0000256" key="2">
    <source>
        <dbReference type="ARBA" id="ARBA00010207"/>
    </source>
</evidence>
<keyword evidence="4 13" id="KW-0963">Cytoplasm</keyword>
<dbReference type="GO" id="GO:0000049">
    <property type="term" value="F:tRNA binding"/>
    <property type="evidence" value="ECO:0007669"/>
    <property type="project" value="InterPro"/>
</dbReference>
<dbReference type="SUPFAM" id="SSF46589">
    <property type="entry name" value="tRNA-binding arm"/>
    <property type="match status" value="1"/>
</dbReference>
<evidence type="ECO:0000256" key="7">
    <source>
        <dbReference type="ARBA" id="ARBA00022741"/>
    </source>
</evidence>
<keyword evidence="16" id="KW-1185">Reference proteome</keyword>
<dbReference type="InterPro" id="IPR010978">
    <property type="entry name" value="tRNA-bd_arm"/>
</dbReference>
<reference evidence="15 16" key="1">
    <citation type="journal article" date="2017" name="Int. J. Syst. Evol. Microbiol.">
        <title>Desulfovibrio senegalensis sp. nov., a mesophilic sulfate reducer isolated from marine sediment.</title>
        <authorList>
            <person name="Thioye A."/>
            <person name="Gam Z.B.A."/>
            <person name="Mbengue M."/>
            <person name="Cayol J.L."/>
            <person name="Joseph-Bartoli M."/>
            <person name="Toure-Kane C."/>
            <person name="Labat M."/>
        </authorList>
    </citation>
    <scope>NUCLEOTIDE SEQUENCE [LARGE SCALE GENOMIC DNA]</scope>
    <source>
        <strain evidence="15 16">DSM 101509</strain>
    </source>
</reference>
<dbReference type="Pfam" id="PF02912">
    <property type="entry name" value="Phe_tRNA-synt_N"/>
    <property type="match status" value="1"/>
</dbReference>
<dbReference type="Gene3D" id="3.30.930.10">
    <property type="entry name" value="Bira Bifunctional Protein, Domain 2"/>
    <property type="match status" value="1"/>
</dbReference>
<dbReference type="RefSeq" id="WP_151149709.1">
    <property type="nucleotide sequence ID" value="NZ_WAIE01000001.1"/>
</dbReference>
<keyword evidence="9 13" id="KW-0460">Magnesium</keyword>
<keyword evidence="11 13" id="KW-0030">Aminoacyl-tRNA synthetase</keyword>
<comment type="catalytic activity">
    <reaction evidence="12 13">
        <text>tRNA(Phe) + L-phenylalanine + ATP = L-phenylalanyl-tRNA(Phe) + AMP + diphosphate + H(+)</text>
        <dbReference type="Rhea" id="RHEA:19413"/>
        <dbReference type="Rhea" id="RHEA-COMP:9668"/>
        <dbReference type="Rhea" id="RHEA-COMP:9699"/>
        <dbReference type="ChEBI" id="CHEBI:15378"/>
        <dbReference type="ChEBI" id="CHEBI:30616"/>
        <dbReference type="ChEBI" id="CHEBI:33019"/>
        <dbReference type="ChEBI" id="CHEBI:58095"/>
        <dbReference type="ChEBI" id="CHEBI:78442"/>
        <dbReference type="ChEBI" id="CHEBI:78531"/>
        <dbReference type="ChEBI" id="CHEBI:456215"/>
        <dbReference type="EC" id="6.1.1.20"/>
    </reaction>
</comment>
<dbReference type="InterPro" id="IPR004188">
    <property type="entry name" value="Phe-tRNA_ligase_II_N"/>
</dbReference>
<dbReference type="InterPro" id="IPR004529">
    <property type="entry name" value="Phe-tRNA-synth_IIc_asu"/>
</dbReference>
<evidence type="ECO:0000256" key="1">
    <source>
        <dbReference type="ARBA" id="ARBA00004496"/>
    </source>
</evidence>
<keyword evidence="5 13" id="KW-0436">Ligase</keyword>
<comment type="caution">
    <text evidence="15">The sequence shown here is derived from an EMBL/GenBank/DDBJ whole genome shotgun (WGS) entry which is preliminary data.</text>
</comment>
<dbReference type="SUPFAM" id="SSF55681">
    <property type="entry name" value="Class II aaRS and biotin synthetases"/>
    <property type="match status" value="1"/>
</dbReference>
<dbReference type="InterPro" id="IPR006195">
    <property type="entry name" value="aa-tRNA-synth_II"/>
</dbReference>
<evidence type="ECO:0000256" key="6">
    <source>
        <dbReference type="ARBA" id="ARBA00022723"/>
    </source>
</evidence>
<feature type="binding site" evidence="13">
    <location>
        <position position="258"/>
    </location>
    <ligand>
        <name>Mg(2+)</name>
        <dbReference type="ChEBI" id="CHEBI:18420"/>
        <note>shared with beta subunit</note>
    </ligand>
</feature>
<sequence>MSDELKTFLEGLDSLARECEACKGQAASLNELEEIRVEYLGRKGKLAKSMGALGKMPNEHKPEAGRKANEVKQFLTSLIDGWQAELVRAQDEARLSRFDPSMPGRKPWAGSLHPVTLVMDEISEILVGLGFEHATGPEVENDWHNFEALNIPPEHPARDMQDTLYVSENIVLRTHTSPVQVRSMLGKKPPLAVICPGKVYRRDSDLTHTPMFHQIEGLLVDHEVSMSDLRGTLTAFVRQLFGKKTEVRFRPSFFPFTEPSAEVDISCVMCGGKGHKDGSTCRVCKGTGWVEILGCGMVDPNVFKSVGYDPEVYTGFAFGLGVERVAMLKYGIGDLRMFFENDVRFLEQFA</sequence>
<dbReference type="FunFam" id="3.30.930.10:FF:000003">
    <property type="entry name" value="Phenylalanine--tRNA ligase alpha subunit"/>
    <property type="match status" value="1"/>
</dbReference>